<name>A0A7S1IQ44_9EUGL</name>
<dbReference type="InterPro" id="IPR008698">
    <property type="entry name" value="NDUB7"/>
</dbReference>
<reference evidence="1" key="1">
    <citation type="submission" date="2021-01" db="EMBL/GenBank/DDBJ databases">
        <authorList>
            <person name="Corre E."/>
            <person name="Pelletier E."/>
            <person name="Niang G."/>
            <person name="Scheremetjew M."/>
            <person name="Finn R."/>
            <person name="Kale V."/>
            <person name="Holt S."/>
            <person name="Cochrane G."/>
            <person name="Meng A."/>
            <person name="Brown T."/>
            <person name="Cohen L."/>
        </authorList>
    </citation>
    <scope>NUCLEOTIDE SEQUENCE</scope>
    <source>
        <strain evidence="1">NIES-381</strain>
    </source>
</reference>
<proteinExistence type="predicted"/>
<dbReference type="AlphaFoldDB" id="A0A7S1IQ44"/>
<dbReference type="GO" id="GO:0005739">
    <property type="term" value="C:mitochondrion"/>
    <property type="evidence" value="ECO:0007669"/>
    <property type="project" value="InterPro"/>
</dbReference>
<dbReference type="Pfam" id="PF05676">
    <property type="entry name" value="NDUF_B7"/>
    <property type="match status" value="1"/>
</dbReference>
<dbReference type="EMBL" id="HBGA01079838">
    <property type="protein sequence ID" value="CAD9018674.1"/>
    <property type="molecule type" value="Transcribed_RNA"/>
</dbReference>
<protein>
    <recommendedName>
        <fullName evidence="2">NADH dehydrogenase [ubiquinone] 1 beta subcomplex subunit 7</fullName>
    </recommendedName>
</protein>
<sequence>MPTPYDNDQVSYEGVDWEKVPNKYKKRPMPMTTEEMDEWQIPWLSRDYCVDKYVEYRKCMLKTVYNDMCMHDKHVYHQCQFLEIHRRKAIKDLREELGR</sequence>
<accession>A0A7S1IQ44</accession>
<gene>
    <name evidence="1" type="ORF">EGYM00392_LOCUS29787</name>
</gene>
<organism evidence="1">
    <name type="scientific">Eutreptiella gymnastica</name>
    <dbReference type="NCBI Taxonomy" id="73025"/>
    <lineage>
        <taxon>Eukaryota</taxon>
        <taxon>Discoba</taxon>
        <taxon>Euglenozoa</taxon>
        <taxon>Euglenida</taxon>
        <taxon>Spirocuta</taxon>
        <taxon>Euglenophyceae</taxon>
        <taxon>Eutreptiales</taxon>
        <taxon>Eutreptiaceae</taxon>
        <taxon>Eutreptiella</taxon>
    </lineage>
</organism>
<evidence type="ECO:0008006" key="2">
    <source>
        <dbReference type="Google" id="ProtNLM"/>
    </source>
</evidence>
<evidence type="ECO:0000313" key="1">
    <source>
        <dbReference type="EMBL" id="CAD9018674.1"/>
    </source>
</evidence>